<gene>
    <name evidence="1" type="ORF">D9O40_00715</name>
</gene>
<dbReference type="InterPro" id="IPR014986">
    <property type="entry name" value="XkdN-like"/>
</dbReference>
<proteinExistence type="predicted"/>
<comment type="caution">
    <text evidence="1">The sequence shown here is derived from an EMBL/GenBank/DDBJ whole genome shotgun (WGS) entry which is preliminary data.</text>
</comment>
<dbReference type="Pfam" id="PF08890">
    <property type="entry name" value="Phage_TAC_5"/>
    <property type="match status" value="1"/>
</dbReference>
<dbReference type="RefSeq" id="WP_122057668.1">
    <property type="nucleotide sequence ID" value="NZ_RFAQ01000001.1"/>
</dbReference>
<evidence type="ECO:0000313" key="2">
    <source>
        <dbReference type="Proteomes" id="UP000277999"/>
    </source>
</evidence>
<evidence type="ECO:0008006" key="3">
    <source>
        <dbReference type="Google" id="ProtNLM"/>
    </source>
</evidence>
<name>A0A3M0T3T6_9CLOT</name>
<organism evidence="1 2">
    <name type="scientific">Clostridium autoethanogenum</name>
    <dbReference type="NCBI Taxonomy" id="84023"/>
    <lineage>
        <taxon>Bacteria</taxon>
        <taxon>Bacillati</taxon>
        <taxon>Bacillota</taxon>
        <taxon>Clostridia</taxon>
        <taxon>Eubacteriales</taxon>
        <taxon>Clostridiaceae</taxon>
        <taxon>Clostridium</taxon>
    </lineage>
</organism>
<sequence>MDKNKKVNNDLESMTDDEIIEKLLCENELPTKTVFMKRLEIPVKLKALTAKQVSKLRDQCTSTDKVKGREIRKFDNDAFNMGLIVKATVSPNWNSSKLLNGLKVSSGEEVIKRKLLAGELDSLGDEVLDLSGFNDELKDIETIKNSSSPDTNLA</sequence>
<dbReference type="Proteomes" id="UP000277999">
    <property type="component" value="Unassembled WGS sequence"/>
</dbReference>
<reference evidence="1 2" key="1">
    <citation type="submission" date="2018-10" db="EMBL/GenBank/DDBJ databases">
        <title>Genome-centric metagenomics revealed C2 chemical producing, CO utilizing Clostridium with novel acetogenic gene cluster.</title>
        <authorList>
            <person name="Kang H."/>
            <person name="Park B."/>
            <person name="Choi I.G."/>
            <person name="Chang I.S."/>
        </authorList>
    </citation>
    <scope>NUCLEOTIDE SEQUENCE [LARGE SCALE GENOMIC DNA]</scope>
    <source>
        <strain evidence="1 2">H21-9</strain>
    </source>
</reference>
<accession>A0A3M0T3T6</accession>
<dbReference type="EMBL" id="RFAQ01000001">
    <property type="protein sequence ID" value="RMD04905.1"/>
    <property type="molecule type" value="Genomic_DNA"/>
</dbReference>
<dbReference type="InterPro" id="IPR038559">
    <property type="entry name" value="XkdN-like_sf"/>
</dbReference>
<protein>
    <recommendedName>
        <fullName evidence="3">XkdN-like protein</fullName>
    </recommendedName>
</protein>
<dbReference type="Gene3D" id="3.30.2220.30">
    <property type="match status" value="1"/>
</dbReference>
<dbReference type="AlphaFoldDB" id="A0A3M0T3T6"/>
<evidence type="ECO:0000313" key="1">
    <source>
        <dbReference type="EMBL" id="RMD04905.1"/>
    </source>
</evidence>